<dbReference type="EMBL" id="CP022987">
    <property type="protein sequence ID" value="QAA94667.1"/>
    <property type="molecule type" value="Genomic_DNA"/>
</dbReference>
<evidence type="ECO:0000256" key="5">
    <source>
        <dbReference type="ARBA" id="ARBA00022692"/>
    </source>
</evidence>
<evidence type="ECO:0000256" key="1">
    <source>
        <dbReference type="ARBA" id="ARBA00004429"/>
    </source>
</evidence>
<keyword evidence="2 9" id="KW-0813">Transport</keyword>
<protein>
    <recommendedName>
        <fullName evidence="9">TRAP transporter small permease protein</fullName>
    </recommendedName>
</protein>
<sequence length="161" mass="18228">MATSIPGKIVNVLRHMVEGATAVLFVSFSVLIVVQVIFRYALNDSIFWAEEFSRLAFFGVLMLTMPIICDRKAHIVMDLLEAMLPPRRRRKLEKVNAVIMIVFFAIFAWTGVELVLQSQFMMTSATNLPMAYVYALVPIGALLSIVFVINNWCTHRGNEND</sequence>
<dbReference type="GO" id="GO:0015740">
    <property type="term" value="P:C4-dicarboxylate transport"/>
    <property type="evidence" value="ECO:0007669"/>
    <property type="project" value="TreeGrafter"/>
</dbReference>
<keyword evidence="12" id="KW-1185">Reference proteome</keyword>
<evidence type="ECO:0000313" key="11">
    <source>
        <dbReference type="EMBL" id="QAA94667.1"/>
    </source>
</evidence>
<organism evidence="11 12">
    <name type="scientific">Pollutimonas thiosulfatoxidans</name>
    <dbReference type="NCBI Taxonomy" id="2028345"/>
    <lineage>
        <taxon>Bacteria</taxon>
        <taxon>Pseudomonadati</taxon>
        <taxon>Pseudomonadota</taxon>
        <taxon>Betaproteobacteria</taxon>
        <taxon>Burkholderiales</taxon>
        <taxon>Alcaligenaceae</taxon>
        <taxon>Pollutimonas</taxon>
    </lineage>
</organism>
<feature type="domain" description="Tripartite ATP-independent periplasmic transporters DctQ component" evidence="10">
    <location>
        <begin position="30"/>
        <end position="154"/>
    </location>
</feature>
<keyword evidence="6 9" id="KW-1133">Transmembrane helix</keyword>
<comment type="function">
    <text evidence="9">Part of the tripartite ATP-independent periplasmic (TRAP) transport system.</text>
</comment>
<reference evidence="11 12" key="1">
    <citation type="submission" date="2017-08" db="EMBL/GenBank/DDBJ databases">
        <authorList>
            <person name="Park S.-J."/>
            <person name="Kim H."/>
        </authorList>
    </citation>
    <scope>NUCLEOTIDE SEQUENCE [LARGE SCALE GENOMIC DNA]</scope>
    <source>
        <strain evidence="12">ye3</strain>
    </source>
</reference>
<name>A0A410GED0_9BURK</name>
<gene>
    <name evidence="11" type="ORF">CKA81_13075</name>
</gene>
<dbReference type="Proteomes" id="UP000283474">
    <property type="component" value="Chromosome"/>
</dbReference>
<keyword evidence="7 9" id="KW-0472">Membrane</keyword>
<feature type="transmembrane region" description="Helical" evidence="9">
    <location>
        <begin position="132"/>
        <end position="153"/>
    </location>
</feature>
<dbReference type="Pfam" id="PF04290">
    <property type="entry name" value="DctQ"/>
    <property type="match status" value="1"/>
</dbReference>
<evidence type="ECO:0000256" key="7">
    <source>
        <dbReference type="ARBA" id="ARBA00023136"/>
    </source>
</evidence>
<dbReference type="InterPro" id="IPR055348">
    <property type="entry name" value="DctQ"/>
</dbReference>
<dbReference type="GO" id="GO:0022857">
    <property type="term" value="F:transmembrane transporter activity"/>
    <property type="evidence" value="ECO:0007669"/>
    <property type="project" value="UniProtKB-UniRule"/>
</dbReference>
<dbReference type="InterPro" id="IPR007387">
    <property type="entry name" value="TRAP_DctQ"/>
</dbReference>
<dbReference type="PANTHER" id="PTHR35011:SF2">
    <property type="entry name" value="2,3-DIKETO-L-GULONATE TRAP TRANSPORTER SMALL PERMEASE PROTEIN YIAM"/>
    <property type="match status" value="1"/>
</dbReference>
<evidence type="ECO:0000256" key="4">
    <source>
        <dbReference type="ARBA" id="ARBA00022519"/>
    </source>
</evidence>
<accession>A0A410GED0</accession>
<comment type="subunit">
    <text evidence="9">The complex comprises the extracytoplasmic solute receptor protein and the two transmembrane proteins.</text>
</comment>
<dbReference type="GO" id="GO:0005886">
    <property type="term" value="C:plasma membrane"/>
    <property type="evidence" value="ECO:0007669"/>
    <property type="project" value="UniProtKB-SubCell"/>
</dbReference>
<evidence type="ECO:0000259" key="10">
    <source>
        <dbReference type="Pfam" id="PF04290"/>
    </source>
</evidence>
<dbReference type="OrthoDB" id="8689170at2"/>
<dbReference type="AlphaFoldDB" id="A0A410GED0"/>
<dbReference type="RefSeq" id="WP_128355664.1">
    <property type="nucleotide sequence ID" value="NZ_CP022987.1"/>
</dbReference>
<evidence type="ECO:0000256" key="8">
    <source>
        <dbReference type="ARBA" id="ARBA00038436"/>
    </source>
</evidence>
<evidence type="ECO:0000256" key="2">
    <source>
        <dbReference type="ARBA" id="ARBA00022448"/>
    </source>
</evidence>
<dbReference type="KEGG" id="pus:CKA81_13075"/>
<evidence type="ECO:0000256" key="6">
    <source>
        <dbReference type="ARBA" id="ARBA00022989"/>
    </source>
</evidence>
<dbReference type="PANTHER" id="PTHR35011">
    <property type="entry name" value="2,3-DIKETO-L-GULONATE TRAP TRANSPORTER SMALL PERMEASE PROTEIN YIAM"/>
    <property type="match status" value="1"/>
</dbReference>
<proteinExistence type="inferred from homology"/>
<feature type="transmembrane region" description="Helical" evidence="9">
    <location>
        <begin position="95"/>
        <end position="112"/>
    </location>
</feature>
<feature type="transmembrane region" description="Helical" evidence="9">
    <location>
        <begin position="52"/>
        <end position="69"/>
    </location>
</feature>
<comment type="subcellular location">
    <subcellularLocation>
        <location evidence="1 9">Cell inner membrane</location>
        <topology evidence="1 9">Multi-pass membrane protein</topology>
    </subcellularLocation>
</comment>
<keyword evidence="5 9" id="KW-0812">Transmembrane</keyword>
<feature type="transmembrane region" description="Helical" evidence="9">
    <location>
        <begin position="21"/>
        <end position="40"/>
    </location>
</feature>
<keyword evidence="4 9" id="KW-0997">Cell inner membrane</keyword>
<evidence type="ECO:0000256" key="3">
    <source>
        <dbReference type="ARBA" id="ARBA00022475"/>
    </source>
</evidence>
<comment type="similarity">
    <text evidence="8 9">Belongs to the TRAP transporter small permease family.</text>
</comment>
<evidence type="ECO:0000313" key="12">
    <source>
        <dbReference type="Proteomes" id="UP000283474"/>
    </source>
</evidence>
<evidence type="ECO:0000256" key="9">
    <source>
        <dbReference type="RuleBase" id="RU369079"/>
    </source>
</evidence>
<keyword evidence="3" id="KW-1003">Cell membrane</keyword>